<reference evidence="1 2" key="1">
    <citation type="journal article" date="2014" name="Genome Biol. Evol.">
        <title>The genome of the myxosporean Thelohanellus kitauei shows adaptations to nutrient acquisition within its fish host.</title>
        <authorList>
            <person name="Yang Y."/>
            <person name="Xiong J."/>
            <person name="Zhou Z."/>
            <person name="Huo F."/>
            <person name="Miao W."/>
            <person name="Ran C."/>
            <person name="Liu Y."/>
            <person name="Zhang J."/>
            <person name="Feng J."/>
            <person name="Wang M."/>
            <person name="Wang M."/>
            <person name="Wang L."/>
            <person name="Yao B."/>
        </authorList>
    </citation>
    <scope>NUCLEOTIDE SEQUENCE [LARGE SCALE GENOMIC DNA]</scope>
    <source>
        <strain evidence="1">Wuqing</strain>
    </source>
</reference>
<proteinExistence type="predicted"/>
<keyword evidence="2" id="KW-1185">Reference proteome</keyword>
<comment type="caution">
    <text evidence="1">The sequence shown here is derived from an EMBL/GenBank/DDBJ whole genome shotgun (WGS) entry which is preliminary data.</text>
</comment>
<sequence length="123" mass="13431">MITQYAESTRIPCLALYFLQLGSAEVPTKAALSKSWFSSRSTTPGYTAAVDLHLKGSKHQCGHPSAFKESRRVSKYHEGKRAIQIRSGACGLVCLERARGLFPFVALSGALPKSLFLGDWLSL</sequence>
<evidence type="ECO:0000313" key="2">
    <source>
        <dbReference type="Proteomes" id="UP000031668"/>
    </source>
</evidence>
<dbReference type="Proteomes" id="UP000031668">
    <property type="component" value="Unassembled WGS sequence"/>
</dbReference>
<gene>
    <name evidence="1" type="ORF">RF11_06226</name>
</gene>
<protein>
    <submittedName>
        <fullName evidence="1">Uncharacterized protein</fullName>
    </submittedName>
</protein>
<evidence type="ECO:0000313" key="1">
    <source>
        <dbReference type="EMBL" id="KII63689.1"/>
    </source>
</evidence>
<accession>A0A0C2MH84</accession>
<name>A0A0C2MH84_THEKT</name>
<organism evidence="1 2">
    <name type="scientific">Thelohanellus kitauei</name>
    <name type="common">Myxosporean</name>
    <dbReference type="NCBI Taxonomy" id="669202"/>
    <lineage>
        <taxon>Eukaryota</taxon>
        <taxon>Metazoa</taxon>
        <taxon>Cnidaria</taxon>
        <taxon>Myxozoa</taxon>
        <taxon>Myxosporea</taxon>
        <taxon>Bivalvulida</taxon>
        <taxon>Platysporina</taxon>
        <taxon>Myxobolidae</taxon>
        <taxon>Thelohanellus</taxon>
    </lineage>
</organism>
<dbReference type="EMBL" id="JWZT01004623">
    <property type="protein sequence ID" value="KII63689.1"/>
    <property type="molecule type" value="Genomic_DNA"/>
</dbReference>
<dbReference type="AlphaFoldDB" id="A0A0C2MH84"/>